<dbReference type="SUPFAM" id="SSF110942">
    <property type="entry name" value="HSP90 C-terminal domain"/>
    <property type="match status" value="1"/>
</dbReference>
<dbReference type="PROSITE" id="PS00298">
    <property type="entry name" value="HSP90"/>
    <property type="match status" value="1"/>
</dbReference>
<accession>A0A9D1RG05</accession>
<evidence type="ECO:0000256" key="5">
    <source>
        <dbReference type="ARBA" id="ARBA00023016"/>
    </source>
</evidence>
<evidence type="ECO:0000256" key="6">
    <source>
        <dbReference type="ARBA" id="ARBA00023186"/>
    </source>
</evidence>
<keyword evidence="2" id="KW-0963">Cytoplasm</keyword>
<dbReference type="NCBIfam" id="NF003555">
    <property type="entry name" value="PRK05218.1"/>
    <property type="match status" value="1"/>
</dbReference>
<dbReference type="Gene3D" id="3.30.230.80">
    <property type="match status" value="1"/>
</dbReference>
<feature type="binding site" evidence="11">
    <location>
        <begin position="95"/>
        <end position="96"/>
    </location>
    <ligand>
        <name>ATP</name>
        <dbReference type="ChEBI" id="CHEBI:30616"/>
    </ligand>
</feature>
<name>A0A9D1RG05_9BACT</name>
<dbReference type="PANTHER" id="PTHR11528">
    <property type="entry name" value="HEAT SHOCK PROTEIN 90 FAMILY MEMBER"/>
    <property type="match status" value="1"/>
</dbReference>
<evidence type="ECO:0000256" key="4">
    <source>
        <dbReference type="ARBA" id="ARBA00022840"/>
    </source>
</evidence>
<dbReference type="InterPro" id="IPR037196">
    <property type="entry name" value="HSP90_C"/>
</dbReference>
<keyword evidence="5" id="KW-0346">Stress response</keyword>
<evidence type="ECO:0000313" key="12">
    <source>
        <dbReference type="EMBL" id="HIW87199.1"/>
    </source>
</evidence>
<organism evidence="12 13">
    <name type="scientific">Candidatus Onthomorpha intestinigallinarum</name>
    <dbReference type="NCBI Taxonomy" id="2840880"/>
    <lineage>
        <taxon>Bacteria</taxon>
        <taxon>Pseudomonadati</taxon>
        <taxon>Bacteroidota</taxon>
        <taxon>Bacteroidia</taxon>
        <taxon>Bacteroidales</taxon>
        <taxon>Candidatus Onthomorpha</taxon>
    </lineage>
</organism>
<evidence type="ECO:0000256" key="1">
    <source>
        <dbReference type="ARBA" id="ARBA00008239"/>
    </source>
</evidence>
<dbReference type="Gene3D" id="1.20.120.790">
    <property type="entry name" value="Heat shock protein 90, C-terminal domain"/>
    <property type="match status" value="1"/>
</dbReference>
<evidence type="ECO:0000256" key="11">
    <source>
        <dbReference type="PIRSR" id="PIRSR002583-1"/>
    </source>
</evidence>
<dbReference type="AlphaFoldDB" id="A0A9D1RG05"/>
<dbReference type="SUPFAM" id="SSF55874">
    <property type="entry name" value="ATPase domain of HSP90 chaperone/DNA topoisomerase II/histidine kinase"/>
    <property type="match status" value="1"/>
</dbReference>
<dbReference type="InterPro" id="IPR020568">
    <property type="entry name" value="Ribosomal_Su5_D2-typ_SF"/>
</dbReference>
<keyword evidence="4 11" id="KW-0067">ATP-binding</keyword>
<sequence>MKGSINVKTENIFPVIKKFLYSDHEIFLREIVSNAVDATQKLKTLSSLGEFKGEFGDCTIDVLVDKDKKTLTVVDRGIGMSEEEVEKYITQIAFSGAEEFLEKYKGKSEVEANSLIGHFGLGFFSAFMVSDLVEIRTKSYKDVPAVHWSCDGSTEYSMEQCDKQDRGTEIIMHIDDASSEFLEEHRIIELLDKYCKFMPVAIRCGKESAWEDSPTEKDKDGNPKRVEVKRDRIINDTNPLWKQKPSELKDEDYNKFFHKLYPMNFDEPLFHIHLNVDYPFNLTGILYFPKVRRNIDPNRDKIQLYCNQVFVTDSVEGVVPEYMMLLRGVLDSPDIPLNVSRSYLQADGNVKKISSHISKKVAEKLEQMYKGNKEEFLKKWDDLSIFIKYGMISDDKFYDRMSKVCQLKNIDKEYFTFEEYKSKIEANQTDKDKKLVYLYASDVQQQYPYIQAAKDKGYDVLLMDGILDNHFMQALEQKFNDARFARIDSDTIDKLIPKDEVIPSKLNEEETKKIKELVEAVVEKEKFTVQTESLEQTAQPLTITQNEFFRRMKEMSEMGGGGMASFYGEMPERYNLVINVNHPVISQVLNQSDTEKQTQTLSQLKDLALLGQGLLKGEALDNFIKRSIKIIE</sequence>
<dbReference type="Pfam" id="PF00183">
    <property type="entry name" value="HSP90"/>
    <property type="match status" value="1"/>
</dbReference>
<evidence type="ECO:0000313" key="13">
    <source>
        <dbReference type="Proteomes" id="UP000824267"/>
    </source>
</evidence>
<reference evidence="12" key="1">
    <citation type="journal article" date="2021" name="PeerJ">
        <title>Extensive microbial diversity within the chicken gut microbiome revealed by metagenomics and culture.</title>
        <authorList>
            <person name="Gilroy R."/>
            <person name="Ravi A."/>
            <person name="Getino M."/>
            <person name="Pursley I."/>
            <person name="Horton D.L."/>
            <person name="Alikhan N.F."/>
            <person name="Baker D."/>
            <person name="Gharbi K."/>
            <person name="Hall N."/>
            <person name="Watson M."/>
            <person name="Adriaenssens E.M."/>
            <person name="Foster-Nyarko E."/>
            <person name="Jarju S."/>
            <person name="Secka A."/>
            <person name="Antonio M."/>
            <person name="Oren A."/>
            <person name="Chaudhuri R.R."/>
            <person name="La Ragione R."/>
            <person name="Hildebrand F."/>
            <person name="Pallen M.J."/>
        </authorList>
    </citation>
    <scope>NUCLEOTIDE SEQUENCE</scope>
    <source>
        <strain evidence="12">Gambia16-930</strain>
    </source>
</reference>
<evidence type="ECO:0000256" key="3">
    <source>
        <dbReference type="ARBA" id="ARBA00022741"/>
    </source>
</evidence>
<reference evidence="12" key="2">
    <citation type="submission" date="2021-04" db="EMBL/GenBank/DDBJ databases">
        <authorList>
            <person name="Gilroy R."/>
        </authorList>
    </citation>
    <scope>NUCLEOTIDE SEQUENCE</scope>
    <source>
        <strain evidence="12">Gambia16-930</strain>
    </source>
</reference>
<dbReference type="GO" id="GO:0051082">
    <property type="term" value="F:unfolded protein binding"/>
    <property type="evidence" value="ECO:0007669"/>
    <property type="project" value="InterPro"/>
</dbReference>
<comment type="similarity">
    <text evidence="1">Belongs to the heat shock protein 90 family.</text>
</comment>
<dbReference type="FunFam" id="3.30.230.80:FF:000008">
    <property type="entry name" value="Molecular chaperone HtpG"/>
    <property type="match status" value="1"/>
</dbReference>
<dbReference type="Pfam" id="PF13589">
    <property type="entry name" value="HATPase_c_3"/>
    <property type="match status" value="1"/>
</dbReference>
<comment type="caution">
    <text evidence="12">The sequence shown here is derived from an EMBL/GenBank/DDBJ whole genome shotgun (WGS) entry which is preliminary data.</text>
</comment>
<evidence type="ECO:0000256" key="10">
    <source>
        <dbReference type="ARBA" id="ARBA00080411"/>
    </source>
</evidence>
<dbReference type="PRINTS" id="PR00775">
    <property type="entry name" value="HEATSHOCK90"/>
</dbReference>
<evidence type="ECO:0000256" key="2">
    <source>
        <dbReference type="ARBA" id="ARBA00022490"/>
    </source>
</evidence>
<feature type="binding site" evidence="11">
    <location>
        <position position="30"/>
    </location>
    <ligand>
        <name>ATP</name>
        <dbReference type="ChEBI" id="CHEBI:30616"/>
    </ligand>
</feature>
<dbReference type="FunFam" id="3.30.565.10:FF:000076">
    <property type="entry name" value="Molecular chaperone HtpG"/>
    <property type="match status" value="1"/>
</dbReference>
<dbReference type="GO" id="GO:0140662">
    <property type="term" value="F:ATP-dependent protein folding chaperone"/>
    <property type="evidence" value="ECO:0007669"/>
    <property type="project" value="InterPro"/>
</dbReference>
<feature type="binding site" evidence="11">
    <location>
        <position position="168"/>
    </location>
    <ligand>
        <name>ATP</name>
        <dbReference type="ChEBI" id="CHEBI:30616"/>
    </ligand>
</feature>
<feature type="binding site" evidence="11">
    <location>
        <position position="80"/>
    </location>
    <ligand>
        <name>ATP</name>
        <dbReference type="ChEBI" id="CHEBI:30616"/>
    </ligand>
</feature>
<evidence type="ECO:0000256" key="8">
    <source>
        <dbReference type="ARBA" id="ARBA00070675"/>
    </source>
</evidence>
<dbReference type="SUPFAM" id="SSF54211">
    <property type="entry name" value="Ribosomal protein S5 domain 2-like"/>
    <property type="match status" value="1"/>
</dbReference>
<feature type="binding site" evidence="11">
    <location>
        <position position="341"/>
    </location>
    <ligand>
        <name>ATP</name>
        <dbReference type="ChEBI" id="CHEBI:30616"/>
    </ligand>
</feature>
<dbReference type="EMBL" id="DXGG01000097">
    <property type="protein sequence ID" value="HIW87199.1"/>
    <property type="molecule type" value="Genomic_DNA"/>
</dbReference>
<dbReference type="InterPro" id="IPR036890">
    <property type="entry name" value="HATPase_C_sf"/>
</dbReference>
<gene>
    <name evidence="12" type="primary">htpG</name>
    <name evidence="12" type="ORF">IAC47_02870</name>
</gene>
<dbReference type="CDD" id="cd16927">
    <property type="entry name" value="HATPase_Hsp90-like"/>
    <property type="match status" value="1"/>
</dbReference>
<dbReference type="Gene3D" id="3.40.50.11260">
    <property type="match status" value="1"/>
</dbReference>
<dbReference type="GO" id="GO:0005524">
    <property type="term" value="F:ATP binding"/>
    <property type="evidence" value="ECO:0007669"/>
    <property type="project" value="UniProtKB-KW"/>
</dbReference>
<dbReference type="Proteomes" id="UP000824267">
    <property type="component" value="Unassembled WGS sequence"/>
</dbReference>
<dbReference type="Gene3D" id="3.30.565.10">
    <property type="entry name" value="Histidine kinase-like ATPase, C-terminal domain"/>
    <property type="match status" value="1"/>
</dbReference>
<feature type="binding site" evidence="11">
    <location>
        <position position="75"/>
    </location>
    <ligand>
        <name>ATP</name>
        <dbReference type="ChEBI" id="CHEBI:30616"/>
    </ligand>
</feature>
<protein>
    <recommendedName>
        <fullName evidence="8">Chaperone protein HtpG</fullName>
    </recommendedName>
    <alternativeName>
        <fullName evidence="7">Chaperone protein htpG</fullName>
    </alternativeName>
    <alternativeName>
        <fullName evidence="9 10">Heat shock protein HtpG</fullName>
    </alternativeName>
</protein>
<keyword evidence="3 11" id="KW-0547">Nucleotide-binding</keyword>
<dbReference type="InterPro" id="IPR019805">
    <property type="entry name" value="Heat_shock_protein_90_CS"/>
</dbReference>
<dbReference type="PIRSF" id="PIRSF002583">
    <property type="entry name" value="Hsp90"/>
    <property type="match status" value="1"/>
</dbReference>
<feature type="binding site" evidence="11">
    <location>
        <position position="34"/>
    </location>
    <ligand>
        <name>ATP</name>
        <dbReference type="ChEBI" id="CHEBI:30616"/>
    </ligand>
</feature>
<dbReference type="GO" id="GO:0016887">
    <property type="term" value="F:ATP hydrolysis activity"/>
    <property type="evidence" value="ECO:0007669"/>
    <property type="project" value="InterPro"/>
</dbReference>
<evidence type="ECO:0000256" key="9">
    <source>
        <dbReference type="ARBA" id="ARBA00079544"/>
    </source>
</evidence>
<dbReference type="InterPro" id="IPR001404">
    <property type="entry name" value="Hsp90_fam"/>
</dbReference>
<keyword evidence="6" id="KW-0143">Chaperone</keyword>
<evidence type="ECO:0000256" key="7">
    <source>
        <dbReference type="ARBA" id="ARBA00067988"/>
    </source>
</evidence>
<dbReference type="InterPro" id="IPR020575">
    <property type="entry name" value="Hsp90_N"/>
</dbReference>
<proteinExistence type="inferred from homology"/>